<evidence type="ECO:0000313" key="2">
    <source>
        <dbReference type="Proteomes" id="UP000219435"/>
    </source>
</evidence>
<sequence length="78" mass="8698">MAAPRKHPDELRERAIRLAVDARRDPATWWAEEGGRAVSFGSDDHVTAGLAANFHEAIALLDHFGFAPGSRPEDFWTR</sequence>
<protein>
    <submittedName>
        <fullName evidence="1">Uncharacterized protein</fullName>
    </submittedName>
</protein>
<gene>
    <name evidence="1" type="ORF">SAMN05660748_0079</name>
</gene>
<keyword evidence="2" id="KW-1185">Reference proteome</keyword>
<organism evidence="1 2">
    <name type="scientific">Blastococcus aggregatus</name>
    <dbReference type="NCBI Taxonomy" id="38502"/>
    <lineage>
        <taxon>Bacteria</taxon>
        <taxon>Bacillati</taxon>
        <taxon>Actinomycetota</taxon>
        <taxon>Actinomycetes</taxon>
        <taxon>Geodermatophilales</taxon>
        <taxon>Geodermatophilaceae</taxon>
        <taxon>Blastococcus</taxon>
    </lineage>
</organism>
<evidence type="ECO:0000313" key="1">
    <source>
        <dbReference type="EMBL" id="SOC46157.1"/>
    </source>
</evidence>
<accession>A0A285UWU5</accession>
<reference evidence="2" key="1">
    <citation type="submission" date="2017-08" db="EMBL/GenBank/DDBJ databases">
        <authorList>
            <person name="Varghese N."/>
            <person name="Submissions S."/>
        </authorList>
    </citation>
    <scope>NUCLEOTIDE SEQUENCE [LARGE SCALE GENOMIC DNA]</scope>
    <source>
        <strain evidence="2">DSM 4725</strain>
    </source>
</reference>
<dbReference type="Gene3D" id="3.20.20.140">
    <property type="entry name" value="Metal-dependent hydrolases"/>
    <property type="match status" value="1"/>
</dbReference>
<dbReference type="RefSeq" id="WP_141437017.1">
    <property type="nucleotide sequence ID" value="NZ_OBQI01000001.1"/>
</dbReference>
<proteinExistence type="predicted"/>
<dbReference type="OrthoDB" id="4426778at2"/>
<dbReference type="EMBL" id="OBQI01000001">
    <property type="protein sequence ID" value="SOC46157.1"/>
    <property type="molecule type" value="Genomic_DNA"/>
</dbReference>
<name>A0A285UWU5_9ACTN</name>
<dbReference type="AlphaFoldDB" id="A0A285UWU5"/>
<dbReference type="Proteomes" id="UP000219435">
    <property type="component" value="Unassembled WGS sequence"/>
</dbReference>